<comment type="subcellular location">
    <subcellularLocation>
        <location evidence="1">Cell membrane</location>
        <topology evidence="1">Multi-pass membrane protein</topology>
    </subcellularLocation>
</comment>
<keyword evidence="3" id="KW-0813">Transport</keyword>
<evidence type="ECO:0000256" key="7">
    <source>
        <dbReference type="ARBA" id="ARBA00023136"/>
    </source>
</evidence>
<dbReference type="RefSeq" id="WP_169188015.1">
    <property type="nucleotide sequence ID" value="NZ_JABBPK010000001.1"/>
</dbReference>
<comment type="similarity">
    <text evidence="2">Belongs to the ABC-2 integral membrane protein family.</text>
</comment>
<feature type="domain" description="ABC transmembrane type-2" evidence="9">
    <location>
        <begin position="137"/>
        <end position="364"/>
    </location>
</feature>
<evidence type="ECO:0000313" key="10">
    <source>
        <dbReference type="EMBL" id="NMO76507.1"/>
    </source>
</evidence>
<evidence type="ECO:0000256" key="2">
    <source>
        <dbReference type="ARBA" id="ARBA00007783"/>
    </source>
</evidence>
<comment type="caution">
    <text evidence="10">The sequence shown here is derived from an EMBL/GenBank/DDBJ whole genome shotgun (WGS) entry which is preliminary data.</text>
</comment>
<sequence length="365" mass="41001">MTTIFYAQFVKDKRKPLLIILFIVLSVLATIIFGGTSQQNKLTVDIFATGPNAEEIEQNWEELLNEDSNTKFIIADEDEAREQVKEGKRDVAILLMENDYRLITSSDMPEILLVEQHVHKVFTEEAKIQAVADGVNTSDLRNEIKDYLEKPPITVQTENLSGETLTSHDMGFQLLFGFTLFIAMFTIGVKVNRINEDKVNGVWNRLLLSPVSKTNLYVGHLVYSFLISFFQMVVVFLIFQYIMDYDIGNFPMILTIAAVYTLSAVSLAMLIAGITRTPEKFNMIYPSLSSILPIISGVYMPPGMMDNPVFNSIANVFPLSHGVDAMMDVALFDAGWSDITLPIAIMLLIGVLYMGIGINLGERRR</sequence>
<gene>
    <name evidence="10" type="ORF">HHU08_05805</name>
</gene>
<evidence type="ECO:0000256" key="6">
    <source>
        <dbReference type="ARBA" id="ARBA00022989"/>
    </source>
</evidence>
<dbReference type="GO" id="GO:0140359">
    <property type="term" value="F:ABC-type transporter activity"/>
    <property type="evidence" value="ECO:0007669"/>
    <property type="project" value="InterPro"/>
</dbReference>
<keyword evidence="5 8" id="KW-0812">Transmembrane</keyword>
<name>A0A7Y0K6K3_9BACI</name>
<feature type="transmembrane region" description="Helical" evidence="8">
    <location>
        <begin position="170"/>
        <end position="189"/>
    </location>
</feature>
<keyword evidence="4" id="KW-1003">Cell membrane</keyword>
<dbReference type="PROSITE" id="PS51012">
    <property type="entry name" value="ABC_TM2"/>
    <property type="match status" value="1"/>
</dbReference>
<dbReference type="InterPro" id="IPR047817">
    <property type="entry name" value="ABC2_TM_bact-type"/>
</dbReference>
<keyword evidence="7 8" id="KW-0472">Membrane</keyword>
<evidence type="ECO:0000313" key="11">
    <source>
        <dbReference type="Proteomes" id="UP000588491"/>
    </source>
</evidence>
<evidence type="ECO:0000256" key="4">
    <source>
        <dbReference type="ARBA" id="ARBA00022475"/>
    </source>
</evidence>
<dbReference type="PANTHER" id="PTHR30294">
    <property type="entry name" value="MEMBRANE COMPONENT OF ABC TRANSPORTER YHHJ-RELATED"/>
    <property type="match status" value="1"/>
</dbReference>
<dbReference type="EMBL" id="JABBPK010000001">
    <property type="protein sequence ID" value="NMO76507.1"/>
    <property type="molecule type" value="Genomic_DNA"/>
</dbReference>
<proteinExistence type="inferred from homology"/>
<organism evidence="10 11">
    <name type="scientific">Niallia alba</name>
    <dbReference type="NCBI Taxonomy" id="2729105"/>
    <lineage>
        <taxon>Bacteria</taxon>
        <taxon>Bacillati</taxon>
        <taxon>Bacillota</taxon>
        <taxon>Bacilli</taxon>
        <taxon>Bacillales</taxon>
        <taxon>Bacillaceae</taxon>
        <taxon>Niallia</taxon>
    </lineage>
</organism>
<keyword evidence="6 8" id="KW-1133">Transmembrane helix</keyword>
<accession>A0A7Y0K6K3</accession>
<keyword evidence="11" id="KW-1185">Reference proteome</keyword>
<evidence type="ECO:0000256" key="8">
    <source>
        <dbReference type="SAM" id="Phobius"/>
    </source>
</evidence>
<evidence type="ECO:0000256" key="5">
    <source>
        <dbReference type="ARBA" id="ARBA00022692"/>
    </source>
</evidence>
<dbReference type="Proteomes" id="UP000588491">
    <property type="component" value="Unassembled WGS sequence"/>
</dbReference>
<dbReference type="Pfam" id="PF12698">
    <property type="entry name" value="ABC2_membrane_3"/>
    <property type="match status" value="1"/>
</dbReference>
<evidence type="ECO:0000259" key="9">
    <source>
        <dbReference type="PROSITE" id="PS51012"/>
    </source>
</evidence>
<reference evidence="10 11" key="1">
    <citation type="submission" date="2020-04" db="EMBL/GenBank/DDBJ databases">
        <title>Bacillus sp. UniB3 isolated from commercial digestive syrup.</title>
        <authorList>
            <person name="Thorat V."/>
            <person name="Kirdat K."/>
            <person name="Tiwarekar B."/>
            <person name="Yadav A."/>
        </authorList>
    </citation>
    <scope>NUCLEOTIDE SEQUENCE [LARGE SCALE GENOMIC DNA]</scope>
    <source>
        <strain evidence="10 11">UniB3</strain>
    </source>
</reference>
<feature type="transmembrane region" description="Helical" evidence="8">
    <location>
        <begin position="283"/>
        <end position="300"/>
    </location>
</feature>
<protein>
    <submittedName>
        <fullName evidence="10">ABC transporter permease</fullName>
    </submittedName>
</protein>
<dbReference type="PANTHER" id="PTHR30294:SF29">
    <property type="entry name" value="MULTIDRUG ABC TRANSPORTER PERMEASE YBHS-RELATED"/>
    <property type="match status" value="1"/>
</dbReference>
<dbReference type="GO" id="GO:0005886">
    <property type="term" value="C:plasma membrane"/>
    <property type="evidence" value="ECO:0007669"/>
    <property type="project" value="UniProtKB-SubCell"/>
</dbReference>
<dbReference type="InterPro" id="IPR051449">
    <property type="entry name" value="ABC-2_transporter_component"/>
</dbReference>
<feature type="transmembrane region" description="Helical" evidence="8">
    <location>
        <begin position="249"/>
        <end position="271"/>
    </location>
</feature>
<feature type="transmembrane region" description="Helical" evidence="8">
    <location>
        <begin position="221"/>
        <end position="243"/>
    </location>
</feature>
<evidence type="ECO:0000256" key="3">
    <source>
        <dbReference type="ARBA" id="ARBA00022448"/>
    </source>
</evidence>
<feature type="transmembrane region" description="Helical" evidence="8">
    <location>
        <begin position="339"/>
        <end position="360"/>
    </location>
</feature>
<feature type="transmembrane region" description="Helical" evidence="8">
    <location>
        <begin position="17"/>
        <end position="35"/>
    </location>
</feature>
<dbReference type="AlphaFoldDB" id="A0A7Y0K6K3"/>
<dbReference type="InterPro" id="IPR013525">
    <property type="entry name" value="ABC2_TM"/>
</dbReference>
<evidence type="ECO:0000256" key="1">
    <source>
        <dbReference type="ARBA" id="ARBA00004651"/>
    </source>
</evidence>